<organism evidence="2 5">
    <name type="scientific">Clostridium pasteurianum DSM 525 = ATCC 6013</name>
    <dbReference type="NCBI Taxonomy" id="1262449"/>
    <lineage>
        <taxon>Bacteria</taxon>
        <taxon>Bacillati</taxon>
        <taxon>Bacillota</taxon>
        <taxon>Clostridia</taxon>
        <taxon>Eubacteriales</taxon>
        <taxon>Clostridiaceae</taxon>
        <taxon>Clostridium</taxon>
    </lineage>
</organism>
<reference evidence="3" key="2">
    <citation type="submission" date="2015-10" db="EMBL/GenBank/DDBJ databases">
        <title>Improved Draft Genome Sequence of Clostridium pasteurianum Strain ATCC 6013 (DSM 525) Using a Hybrid Next-Generation Sequencing Approach.</title>
        <authorList>
            <person name="Pyne M.E."/>
            <person name="Utturkar S.M."/>
            <person name="Brown S.D."/>
            <person name="Moo-Young M."/>
            <person name="Chung D.A."/>
            <person name="Chou P.C."/>
        </authorList>
    </citation>
    <scope>NUCLEOTIDE SEQUENCE</scope>
    <source>
        <strain evidence="3">ATCC 6013</strain>
    </source>
</reference>
<dbReference type="PATRIC" id="fig|1262449.3.peg.2637"/>
<keyword evidence="5" id="KW-1185">Reference proteome</keyword>
<dbReference type="AlphaFoldDB" id="A0A0H3J8E5"/>
<dbReference type="Proteomes" id="UP000028042">
    <property type="component" value="Unassembled WGS sequence"/>
</dbReference>
<dbReference type="EMBL" id="JPGY02000001">
    <property type="protein sequence ID" value="KRU12684.1"/>
    <property type="molecule type" value="Genomic_DNA"/>
</dbReference>
<dbReference type="GeneID" id="93073405"/>
<name>A0A0H3J8E5_CLOPA</name>
<dbReference type="RefSeq" id="WP_003446045.1">
    <property type="nucleotide sequence ID" value="NZ_ANZB01000009.1"/>
</dbReference>
<proteinExistence type="predicted"/>
<feature type="region of interest" description="Disordered" evidence="1">
    <location>
        <begin position="36"/>
        <end position="84"/>
    </location>
</feature>
<dbReference type="Proteomes" id="UP000030905">
    <property type="component" value="Chromosome"/>
</dbReference>
<feature type="compositionally biased region" description="Basic residues" evidence="1">
    <location>
        <begin position="73"/>
        <end position="84"/>
    </location>
</feature>
<protein>
    <submittedName>
        <fullName evidence="2">Uncharacterized protein</fullName>
    </submittedName>
</protein>
<sequence length="84" mass="10359">MGFFSRLFGRGDSSHRGSGYYKRQGFFDRILNMVGSGSHSGRRYDNRYHDSDRRRHYNHYSDDSYRDNYHDRNYRRKKYRSSWS</sequence>
<evidence type="ECO:0000313" key="3">
    <source>
        <dbReference type="EMBL" id="KRU12684.1"/>
    </source>
</evidence>
<evidence type="ECO:0000313" key="2">
    <source>
        <dbReference type="EMBL" id="AJA51308.1"/>
    </source>
</evidence>
<accession>A0A0H3J8E5</accession>
<dbReference type="KEGG" id="cpae:CPAST_c12200"/>
<gene>
    <name evidence="2" type="ORF">CLPA_c12200</name>
    <name evidence="3" type="ORF">CP6013_01932</name>
</gene>
<dbReference type="KEGG" id="cpat:CLPA_c12200"/>
<reference evidence="3 4" key="3">
    <citation type="journal article" name="Genome Announc.">
        <title>Improved Draft Genome Sequence of Clostridium pasteurianum Strain ATCC 6013 (DSM 525) Using a Hybrid Next-Generation Sequencing Approach.</title>
        <authorList>
            <person name="Pyne M.E."/>
            <person name="Utturkar S."/>
            <person name="Brown S.D."/>
            <person name="Moo-Young M."/>
            <person name="Chung D.A."/>
            <person name="Chou C.P."/>
        </authorList>
    </citation>
    <scope>NUCLEOTIDE SEQUENCE [LARGE SCALE GENOMIC DNA]</scope>
    <source>
        <strain evidence="3 4">ATCC 6013</strain>
    </source>
</reference>
<evidence type="ECO:0000313" key="4">
    <source>
        <dbReference type="Proteomes" id="UP000028042"/>
    </source>
</evidence>
<dbReference type="EMBL" id="CP009268">
    <property type="protein sequence ID" value="AJA51308.1"/>
    <property type="molecule type" value="Genomic_DNA"/>
</dbReference>
<feature type="region of interest" description="Disordered" evidence="1">
    <location>
        <begin position="1"/>
        <end position="20"/>
    </location>
</feature>
<evidence type="ECO:0000256" key="1">
    <source>
        <dbReference type="SAM" id="MobiDB-lite"/>
    </source>
</evidence>
<evidence type="ECO:0000313" key="5">
    <source>
        <dbReference type="Proteomes" id="UP000030905"/>
    </source>
</evidence>
<feature type="compositionally biased region" description="Basic and acidic residues" evidence="1">
    <location>
        <begin position="42"/>
        <end position="72"/>
    </location>
</feature>
<reference evidence="2 5" key="1">
    <citation type="journal article" date="2015" name="Genome Announc.">
        <title>Complete Genome Sequence of the Nitrogen-Fixing and Solvent-Producing Clostridium pasteurianum DSM 525.</title>
        <authorList>
            <person name="Poehlein A."/>
            <person name="Grosse-Honebrink A."/>
            <person name="Zhang Y."/>
            <person name="Minton N.P."/>
            <person name="Daniel R."/>
        </authorList>
    </citation>
    <scope>NUCLEOTIDE SEQUENCE [LARGE SCALE GENOMIC DNA]</scope>
    <source>
        <strain evidence="2">DSM 525</strain>
        <strain evidence="5">DSM 525 / ATCC 6013</strain>
    </source>
</reference>